<keyword evidence="4" id="KW-1185">Reference proteome</keyword>
<evidence type="ECO:0000313" key="4">
    <source>
        <dbReference type="Proteomes" id="UP000241462"/>
    </source>
</evidence>
<protein>
    <recommendedName>
        <fullName evidence="5">Secreted protein</fullName>
    </recommendedName>
</protein>
<feature type="compositionally biased region" description="Basic and acidic residues" evidence="1">
    <location>
        <begin position="90"/>
        <end position="99"/>
    </location>
</feature>
<feature type="region of interest" description="Disordered" evidence="1">
    <location>
        <begin position="71"/>
        <end position="106"/>
    </location>
</feature>
<gene>
    <name evidence="3" type="ORF">BD289DRAFT_437431</name>
</gene>
<proteinExistence type="predicted"/>
<dbReference type="InParanoid" id="A0A2T3A3Y0"/>
<evidence type="ECO:0008006" key="5">
    <source>
        <dbReference type="Google" id="ProtNLM"/>
    </source>
</evidence>
<feature type="signal peptide" evidence="2">
    <location>
        <begin position="1"/>
        <end position="19"/>
    </location>
</feature>
<evidence type="ECO:0000256" key="2">
    <source>
        <dbReference type="SAM" id="SignalP"/>
    </source>
</evidence>
<dbReference type="Proteomes" id="UP000241462">
    <property type="component" value="Unassembled WGS sequence"/>
</dbReference>
<evidence type="ECO:0000313" key="3">
    <source>
        <dbReference type="EMBL" id="PSR82406.1"/>
    </source>
</evidence>
<dbReference type="EMBL" id="KZ678478">
    <property type="protein sequence ID" value="PSR82406.1"/>
    <property type="molecule type" value="Genomic_DNA"/>
</dbReference>
<name>A0A2T3A3Y0_9PEZI</name>
<reference evidence="3 4" key="1">
    <citation type="journal article" date="2018" name="Mycol. Prog.">
        <title>Coniella lustricola, a new species from submerged detritus.</title>
        <authorList>
            <person name="Raudabaugh D.B."/>
            <person name="Iturriaga T."/>
            <person name="Carver A."/>
            <person name="Mondo S."/>
            <person name="Pangilinan J."/>
            <person name="Lipzen A."/>
            <person name="He G."/>
            <person name="Amirebrahimi M."/>
            <person name="Grigoriev I.V."/>
            <person name="Miller A.N."/>
        </authorList>
    </citation>
    <scope>NUCLEOTIDE SEQUENCE [LARGE SCALE GENOMIC DNA]</scope>
    <source>
        <strain evidence="3 4">B22-T-1</strain>
    </source>
</reference>
<feature type="chain" id="PRO_5015438404" description="Secreted protein" evidence="2">
    <location>
        <begin position="20"/>
        <end position="119"/>
    </location>
</feature>
<sequence length="119" mass="13446">MYLLLGGLVLLHSLRSGSARLGQMHLHTSRTFPDLVTGSTVLHNCVPLTHTKPNTRRKECPAENSARACIQRRRRKRTARSFWSNGPTQTEERRDENDGTGRLTLSPSEEAFLTLYKSV</sequence>
<keyword evidence="2" id="KW-0732">Signal</keyword>
<evidence type="ECO:0000256" key="1">
    <source>
        <dbReference type="SAM" id="MobiDB-lite"/>
    </source>
</evidence>
<organism evidence="3 4">
    <name type="scientific">Coniella lustricola</name>
    <dbReference type="NCBI Taxonomy" id="2025994"/>
    <lineage>
        <taxon>Eukaryota</taxon>
        <taxon>Fungi</taxon>
        <taxon>Dikarya</taxon>
        <taxon>Ascomycota</taxon>
        <taxon>Pezizomycotina</taxon>
        <taxon>Sordariomycetes</taxon>
        <taxon>Sordariomycetidae</taxon>
        <taxon>Diaporthales</taxon>
        <taxon>Schizoparmaceae</taxon>
        <taxon>Coniella</taxon>
    </lineage>
</organism>
<accession>A0A2T3A3Y0</accession>
<dbReference type="AlphaFoldDB" id="A0A2T3A3Y0"/>